<dbReference type="InterPro" id="IPR003690">
    <property type="entry name" value="MTERF"/>
</dbReference>
<dbReference type="Pfam" id="PF02536">
    <property type="entry name" value="mTERF"/>
    <property type="match status" value="1"/>
</dbReference>
<dbReference type="AlphaFoldDB" id="N1R2W9"/>
<keyword evidence="3" id="KW-0809">Transit peptide</keyword>
<evidence type="ECO:0000256" key="1">
    <source>
        <dbReference type="ARBA" id="ARBA00007692"/>
    </source>
</evidence>
<evidence type="ECO:0000256" key="2">
    <source>
        <dbReference type="ARBA" id="ARBA00022472"/>
    </source>
</evidence>
<dbReference type="ExpressionAtlas" id="N1R2W9">
    <property type="expression patterns" value="baseline"/>
</dbReference>
<dbReference type="PANTHER" id="PTHR13068">
    <property type="entry name" value="CGI-12 PROTEIN-RELATED"/>
    <property type="match status" value="1"/>
</dbReference>
<keyword evidence="2" id="KW-0806">Transcription termination</keyword>
<keyword evidence="2" id="KW-0805">Transcription regulation</keyword>
<dbReference type="GO" id="GO:0003676">
    <property type="term" value="F:nucleic acid binding"/>
    <property type="evidence" value="ECO:0007669"/>
    <property type="project" value="InterPro"/>
</dbReference>
<proteinExistence type="inferred from homology"/>
<dbReference type="Gene3D" id="1.25.70.10">
    <property type="entry name" value="Transcription termination factor 3, mitochondrial"/>
    <property type="match status" value="1"/>
</dbReference>
<comment type="similarity">
    <text evidence="1">Belongs to the mTERF family.</text>
</comment>
<dbReference type="PANTHER" id="PTHR13068:SF149">
    <property type="entry name" value="LRP_ASNC FAMILY TRANSCRIPTIONAL REGULATOR"/>
    <property type="match status" value="1"/>
</dbReference>
<dbReference type="GO" id="GO:0006353">
    <property type="term" value="P:DNA-templated transcription termination"/>
    <property type="evidence" value="ECO:0007669"/>
    <property type="project" value="UniProtKB-KW"/>
</dbReference>
<protein>
    <submittedName>
        <fullName evidence="4">Uncharacterized protein</fullName>
    </submittedName>
</protein>
<reference evidence="4" key="1">
    <citation type="submission" date="2015-06" db="UniProtKB">
        <authorList>
            <consortium name="EnsemblPlants"/>
        </authorList>
    </citation>
    <scope>IDENTIFICATION</scope>
</reference>
<evidence type="ECO:0000256" key="3">
    <source>
        <dbReference type="ARBA" id="ARBA00022946"/>
    </source>
</evidence>
<organism evidence="4">
    <name type="scientific">Aegilops tauschii</name>
    <name type="common">Tausch's goatgrass</name>
    <name type="synonym">Aegilops squarrosa</name>
    <dbReference type="NCBI Taxonomy" id="37682"/>
    <lineage>
        <taxon>Eukaryota</taxon>
        <taxon>Viridiplantae</taxon>
        <taxon>Streptophyta</taxon>
        <taxon>Embryophyta</taxon>
        <taxon>Tracheophyta</taxon>
        <taxon>Spermatophyta</taxon>
        <taxon>Magnoliopsida</taxon>
        <taxon>Liliopsida</taxon>
        <taxon>Poales</taxon>
        <taxon>Poaceae</taxon>
        <taxon>BOP clade</taxon>
        <taxon>Pooideae</taxon>
        <taxon>Triticodae</taxon>
        <taxon>Triticeae</taxon>
        <taxon>Triticinae</taxon>
        <taxon>Aegilops</taxon>
    </lineage>
</organism>
<name>N1R2W9_AEGTA</name>
<keyword evidence="2" id="KW-0804">Transcription</keyword>
<evidence type="ECO:0000313" key="4">
    <source>
        <dbReference type="EnsemblPlants" id="EMT14342"/>
    </source>
</evidence>
<dbReference type="InterPro" id="IPR038538">
    <property type="entry name" value="MTERF_sf"/>
</dbReference>
<sequence length="174" mass="19776">MSRPSSPRIRSSSAPKWTKLWPLSPSGSPASYISDDKIAAKVDYLKKAFRWSDTEVGIAVSKGPFLLRRSNDVLQRMSEFLICEVGLEPAYIAHRPAMLTRSLEGRLRPRYHVMRFLKENGLINHDRDYYTMVVVSEKVFVEKFICPHKQAAPHLAEDYAAACTGQVPATFRFT</sequence>
<dbReference type="EnsemblPlants" id="EMT14342">
    <property type="protein sequence ID" value="EMT14342"/>
    <property type="gene ID" value="F775_01974"/>
</dbReference>
<accession>N1R2W9</accession>